<proteinExistence type="predicted"/>
<dbReference type="EMBL" id="CH476615">
    <property type="protein sequence ID" value="EEP77003.1"/>
    <property type="molecule type" value="Genomic_DNA"/>
</dbReference>
<organism evidence="2 3">
    <name type="scientific">Uncinocarpus reesii (strain UAMH 1704)</name>
    <dbReference type="NCBI Taxonomy" id="336963"/>
    <lineage>
        <taxon>Eukaryota</taxon>
        <taxon>Fungi</taxon>
        <taxon>Dikarya</taxon>
        <taxon>Ascomycota</taxon>
        <taxon>Pezizomycotina</taxon>
        <taxon>Eurotiomycetes</taxon>
        <taxon>Eurotiomycetidae</taxon>
        <taxon>Onygenales</taxon>
        <taxon>Onygenaceae</taxon>
        <taxon>Uncinocarpus</taxon>
    </lineage>
</organism>
<dbReference type="PANTHER" id="PTHR35567:SF1">
    <property type="entry name" value="CONSERVED FUNGAL PROTEIN (AFU_ORTHOLOGUE AFUA_1G14230)"/>
    <property type="match status" value="1"/>
</dbReference>
<dbReference type="RefSeq" id="XP_002542336.1">
    <property type="nucleotide sequence ID" value="XM_002542290.1"/>
</dbReference>
<dbReference type="OrthoDB" id="1859733at2759"/>
<feature type="chain" id="PRO_5002937740" description="Malate dehydrogenase" evidence="1">
    <location>
        <begin position="19"/>
        <end position="235"/>
    </location>
</feature>
<gene>
    <name evidence="2" type="ORF">UREG_01852</name>
</gene>
<dbReference type="VEuPathDB" id="FungiDB:UREG_01852"/>
<dbReference type="HOGENOM" id="CLU_067863_0_1_1"/>
<accession>C4JJP5</accession>
<dbReference type="KEGG" id="ure:UREG_01852"/>
<reference evidence="3" key="1">
    <citation type="journal article" date="2009" name="Genome Res.">
        <title>Comparative genomic analyses of the human fungal pathogens Coccidioides and their relatives.</title>
        <authorList>
            <person name="Sharpton T.J."/>
            <person name="Stajich J.E."/>
            <person name="Rounsley S.D."/>
            <person name="Gardner M.J."/>
            <person name="Wortman J.R."/>
            <person name="Jordar V.S."/>
            <person name="Maiti R."/>
            <person name="Kodira C.D."/>
            <person name="Neafsey D.E."/>
            <person name="Zeng Q."/>
            <person name="Hung C.-Y."/>
            <person name="McMahan C."/>
            <person name="Muszewska A."/>
            <person name="Grynberg M."/>
            <person name="Mandel M.A."/>
            <person name="Kellner E.M."/>
            <person name="Barker B.M."/>
            <person name="Galgiani J.N."/>
            <person name="Orbach M.J."/>
            <person name="Kirkland T.N."/>
            <person name="Cole G.T."/>
            <person name="Henn M.R."/>
            <person name="Birren B.W."/>
            <person name="Taylor J.W."/>
        </authorList>
    </citation>
    <scope>NUCLEOTIDE SEQUENCE [LARGE SCALE GENOMIC DNA]</scope>
    <source>
        <strain evidence="3">UAMH 1704</strain>
    </source>
</reference>
<protein>
    <recommendedName>
        <fullName evidence="4">Malate dehydrogenase</fullName>
    </recommendedName>
</protein>
<evidence type="ECO:0000313" key="3">
    <source>
        <dbReference type="Proteomes" id="UP000002058"/>
    </source>
</evidence>
<evidence type="ECO:0008006" key="4">
    <source>
        <dbReference type="Google" id="ProtNLM"/>
    </source>
</evidence>
<dbReference type="InParanoid" id="C4JJP5"/>
<sequence length="235" mass="25530">MHLLSLLSSSLLILGAACAPIEHEASMSMSGLGNLLKNIRPNHGGGSCGTSKVSLPETGNGAELPSPASELALKYITLGVGTQNYTCANLEKSAKPALVGAVATLYDVSCLASQSSWFLDMFARMVVRLPVRMVNRLVPKYLGSEMQGHHYFEGRVPLFDLRTNGHNDYAYVSVAAKVPAPQNRDVDWLRLDRVDGSGIEAVYRVKTTAGKAPTSCKNMPDQFEVKYIAQYWMYG</sequence>
<dbReference type="AlphaFoldDB" id="C4JJP5"/>
<dbReference type="InterPro" id="IPR021851">
    <property type="entry name" value="DUF3455"/>
</dbReference>
<name>C4JJP5_UNCRE</name>
<dbReference type="OMA" id="QYWVYGP"/>
<dbReference type="GeneID" id="8438489"/>
<dbReference type="Pfam" id="PF11937">
    <property type="entry name" value="DUF3455"/>
    <property type="match status" value="1"/>
</dbReference>
<evidence type="ECO:0000256" key="1">
    <source>
        <dbReference type="SAM" id="SignalP"/>
    </source>
</evidence>
<dbReference type="PANTHER" id="PTHR35567">
    <property type="entry name" value="MALATE DEHYDROGENASE (AFU_ORTHOLOGUE AFUA_2G13800)"/>
    <property type="match status" value="1"/>
</dbReference>
<dbReference type="Proteomes" id="UP000002058">
    <property type="component" value="Unassembled WGS sequence"/>
</dbReference>
<keyword evidence="1" id="KW-0732">Signal</keyword>
<feature type="signal peptide" evidence="1">
    <location>
        <begin position="1"/>
        <end position="18"/>
    </location>
</feature>
<evidence type="ECO:0000313" key="2">
    <source>
        <dbReference type="EMBL" id="EEP77003.1"/>
    </source>
</evidence>
<keyword evidence="3" id="KW-1185">Reference proteome</keyword>
<dbReference type="eggNOG" id="ENOG502S85Z">
    <property type="taxonomic scope" value="Eukaryota"/>
</dbReference>